<protein>
    <submittedName>
        <fullName evidence="1">DUF4192 domain-containing protein</fullName>
    </submittedName>
</protein>
<reference evidence="1 2" key="1">
    <citation type="submission" date="2019-07" db="EMBL/GenBank/DDBJ databases">
        <authorList>
            <person name="Zhao L.H."/>
        </authorList>
    </citation>
    <scope>NUCLEOTIDE SEQUENCE [LARGE SCALE GENOMIC DNA]</scope>
    <source>
        <strain evidence="1 2">Co35</strain>
    </source>
</reference>
<proteinExistence type="predicted"/>
<organism evidence="1 2">
    <name type="scientific">Aeromicrobium piscarium</name>
    <dbReference type="NCBI Taxonomy" id="2590901"/>
    <lineage>
        <taxon>Bacteria</taxon>
        <taxon>Bacillati</taxon>
        <taxon>Actinomycetota</taxon>
        <taxon>Actinomycetes</taxon>
        <taxon>Propionibacteriales</taxon>
        <taxon>Nocardioidaceae</taxon>
        <taxon>Aeromicrobium</taxon>
    </lineage>
</organism>
<evidence type="ECO:0000313" key="2">
    <source>
        <dbReference type="Proteomes" id="UP000316988"/>
    </source>
</evidence>
<dbReference type="Proteomes" id="UP000316988">
    <property type="component" value="Unassembled WGS sequence"/>
</dbReference>
<accession>A0A554SG44</accession>
<dbReference type="AlphaFoldDB" id="A0A554SG44"/>
<name>A0A554SG44_9ACTN</name>
<dbReference type="OrthoDB" id="3264463at2"/>
<evidence type="ECO:0000313" key="1">
    <source>
        <dbReference type="EMBL" id="TSD65311.1"/>
    </source>
</evidence>
<comment type="caution">
    <text evidence="1">The sequence shown here is derived from an EMBL/GenBank/DDBJ whole genome shotgun (WGS) entry which is preliminary data.</text>
</comment>
<sequence length="365" mass="40263">MILLSPAPLTSRSSTPGDVHSLAVLELVRSALRQEAPGMDETTPYRARTFEDLLNALPARFGFVPRESIIGICVSGPRHRLGFTARMDLPPDDEHADAVARTVVHHLIRNGGDGVILVGLSADPGAAEDMVHRVRELLPAHLPEVLGLWATEDRVWSDLPDCPAEGEAYALSPTHEVRVRAATEGVVVAEDREELWYELEPVGRPRRDWLDRAFADIVAEWIPVGPSWQRDHARQMARLLDRESFADGELLAMSVLSQWIPGRDTAWARIGAHNARGMYDIWAAAARLVGGVEATPMLCLAGFAAWQAGDGARAINALDRARALNPEYTFAGLLGRMVECGMDPRVMDSMDTESWERRFADRRSA</sequence>
<gene>
    <name evidence="1" type="ORF">FNM00_06330</name>
</gene>
<dbReference type="Pfam" id="PF13830">
    <property type="entry name" value="DUF4192"/>
    <property type="match status" value="1"/>
</dbReference>
<keyword evidence="2" id="KW-1185">Reference proteome</keyword>
<dbReference type="InterPro" id="IPR025447">
    <property type="entry name" value="DUF4192"/>
</dbReference>
<dbReference type="EMBL" id="VLNT01000003">
    <property type="protein sequence ID" value="TSD65311.1"/>
    <property type="molecule type" value="Genomic_DNA"/>
</dbReference>